<protein>
    <submittedName>
        <fullName evidence="1">Uncharacterized protein</fullName>
    </submittedName>
</protein>
<reference evidence="1 2" key="1">
    <citation type="submission" date="2018-11" db="EMBL/GenBank/DDBJ databases">
        <title>Proposal to divide the Flavobacteriaceae and reorganize its genera based on Amino Acid Identity values calculated from whole genome sequences.</title>
        <authorList>
            <person name="Nicholson A.C."/>
            <person name="Gulvik C.A."/>
            <person name="Whitney A.M."/>
            <person name="Humrighouse B.W."/>
            <person name="Bell M."/>
            <person name="Holmes B."/>
            <person name="Steigerwalt A."/>
            <person name="Villarma A."/>
            <person name="Sheth M."/>
            <person name="Batra D."/>
            <person name="Pryor J."/>
            <person name="Bernardet J.-F."/>
            <person name="Hugo C."/>
            <person name="Kampfer P."/>
            <person name="Newman J."/>
            <person name="Mcquiston J.R."/>
        </authorList>
    </citation>
    <scope>NUCLEOTIDE SEQUENCE [LARGE SCALE GENOMIC DNA]</scope>
    <source>
        <strain evidence="1 2">G0211</strain>
    </source>
</reference>
<dbReference type="EMBL" id="CP033928">
    <property type="protein sequence ID" value="AZA59633.1"/>
    <property type="molecule type" value="Genomic_DNA"/>
</dbReference>
<evidence type="ECO:0000313" key="1">
    <source>
        <dbReference type="EMBL" id="AZA59633.1"/>
    </source>
</evidence>
<sequence>MIFFNRKSNKRFYDGFRYSKANKTKINENFTFWKLLNVSFSIISFDSFAVEIIFEFYHVSKLIFYN</sequence>
<dbReference type="Proteomes" id="UP000269076">
    <property type="component" value="Chromosome"/>
</dbReference>
<evidence type="ECO:0000313" key="2">
    <source>
        <dbReference type="Proteomes" id="UP000269076"/>
    </source>
</evidence>
<dbReference type="AlphaFoldDB" id="A0A3G6N3U3"/>
<accession>A0A3G6N3U3</accession>
<proteinExistence type="predicted"/>
<gene>
    <name evidence="1" type="ORF">EG340_00615</name>
</gene>
<name>A0A3G6N3U3_9FLAO</name>
<organism evidence="1 2">
    <name type="scientific">Chryseobacterium indoltheticum</name>
    <dbReference type="NCBI Taxonomy" id="254"/>
    <lineage>
        <taxon>Bacteria</taxon>
        <taxon>Pseudomonadati</taxon>
        <taxon>Bacteroidota</taxon>
        <taxon>Flavobacteriia</taxon>
        <taxon>Flavobacteriales</taxon>
        <taxon>Weeksellaceae</taxon>
        <taxon>Chryseobacterium group</taxon>
        <taxon>Chryseobacterium</taxon>
    </lineage>
</organism>